<dbReference type="EMBL" id="JAODUP010000299">
    <property type="protein sequence ID" value="KAK2153379.1"/>
    <property type="molecule type" value="Genomic_DNA"/>
</dbReference>
<dbReference type="PROSITE" id="PS50053">
    <property type="entry name" value="UBIQUITIN_2"/>
    <property type="match status" value="1"/>
</dbReference>
<evidence type="ECO:0000259" key="2">
    <source>
        <dbReference type="PROSITE" id="PS50030"/>
    </source>
</evidence>
<dbReference type="Proteomes" id="UP001208570">
    <property type="component" value="Unassembled WGS sequence"/>
</dbReference>
<dbReference type="PROSITE" id="PS50030">
    <property type="entry name" value="UBA"/>
    <property type="match status" value="2"/>
</dbReference>
<dbReference type="PANTHER" id="PTHR46738:SF1">
    <property type="entry name" value="UBIQUITIN-ASSOCIATED DOMAIN-CONTAINING PROTEIN 1"/>
    <property type="match status" value="1"/>
</dbReference>
<dbReference type="AlphaFoldDB" id="A0AAD9JHQ9"/>
<dbReference type="GO" id="GO:0000151">
    <property type="term" value="C:ubiquitin ligase complex"/>
    <property type="evidence" value="ECO:0007669"/>
    <property type="project" value="TreeGrafter"/>
</dbReference>
<accession>A0AAD9JHQ9</accession>
<dbReference type="Pfam" id="PF22562">
    <property type="entry name" value="UBA_7"/>
    <property type="match status" value="2"/>
</dbReference>
<keyword evidence="5" id="KW-1185">Reference proteome</keyword>
<dbReference type="CDD" id="cd14304">
    <property type="entry name" value="UBA2_KPC2"/>
    <property type="match status" value="1"/>
</dbReference>
<dbReference type="Pfam" id="PF23326">
    <property type="entry name" value="UBL_UBAC1"/>
    <property type="match status" value="1"/>
</dbReference>
<evidence type="ECO:0000259" key="3">
    <source>
        <dbReference type="PROSITE" id="PS50053"/>
    </source>
</evidence>
<dbReference type="Gene3D" id="1.10.260.100">
    <property type="match status" value="1"/>
</dbReference>
<dbReference type="PANTHER" id="PTHR46738">
    <property type="entry name" value="UBIQUITIN-ASSOCIATED DOMAIN-CONTAINING PROTEIN 1"/>
    <property type="match status" value="1"/>
</dbReference>
<evidence type="ECO:0000313" key="5">
    <source>
        <dbReference type="Proteomes" id="UP001208570"/>
    </source>
</evidence>
<feature type="compositionally biased region" description="Basic and acidic residues" evidence="1">
    <location>
        <begin position="249"/>
        <end position="258"/>
    </location>
</feature>
<protein>
    <recommendedName>
        <fullName evidence="6">Ubiquitin-associated domain-containing protein 1</fullName>
    </recommendedName>
</protein>
<reference evidence="4" key="1">
    <citation type="journal article" date="2023" name="Mol. Biol. Evol.">
        <title>Third-Generation Sequencing Reveals the Adaptive Role of the Epigenome in Three Deep-Sea Polychaetes.</title>
        <authorList>
            <person name="Perez M."/>
            <person name="Aroh O."/>
            <person name="Sun Y."/>
            <person name="Lan Y."/>
            <person name="Juniper S.K."/>
            <person name="Young C.R."/>
            <person name="Angers B."/>
            <person name="Qian P.Y."/>
        </authorList>
    </citation>
    <scope>NUCLEOTIDE SEQUENCE</scope>
    <source>
        <strain evidence="4">P08H-3</strain>
    </source>
</reference>
<dbReference type="SMART" id="SM00165">
    <property type="entry name" value="UBA"/>
    <property type="match status" value="2"/>
</dbReference>
<dbReference type="InterPro" id="IPR009060">
    <property type="entry name" value="UBA-like_sf"/>
</dbReference>
<feature type="region of interest" description="Disordered" evidence="1">
    <location>
        <begin position="239"/>
        <end position="278"/>
    </location>
</feature>
<name>A0AAD9JHQ9_9ANNE</name>
<dbReference type="InterPro" id="IPR000626">
    <property type="entry name" value="Ubiquitin-like_dom"/>
</dbReference>
<dbReference type="Gene3D" id="1.10.8.10">
    <property type="entry name" value="DNA helicase RuvA subunit, C-terminal domain"/>
    <property type="match status" value="2"/>
</dbReference>
<dbReference type="InterPro" id="IPR015940">
    <property type="entry name" value="UBA"/>
</dbReference>
<proteinExistence type="predicted"/>
<feature type="compositionally biased region" description="Polar residues" evidence="1">
    <location>
        <begin position="262"/>
        <end position="276"/>
    </location>
</feature>
<dbReference type="InterPro" id="IPR057650">
    <property type="entry name" value="UBL_UBAC1"/>
</dbReference>
<dbReference type="SMART" id="SM00213">
    <property type="entry name" value="UBQ"/>
    <property type="match status" value="1"/>
</dbReference>
<dbReference type="SUPFAM" id="SSF46934">
    <property type="entry name" value="UBA-like"/>
    <property type="match status" value="2"/>
</dbReference>
<feature type="domain" description="UBA" evidence="2">
    <location>
        <begin position="308"/>
        <end position="348"/>
    </location>
</feature>
<dbReference type="InterPro" id="IPR029071">
    <property type="entry name" value="Ubiquitin-like_domsf"/>
</dbReference>
<dbReference type="SUPFAM" id="SSF54236">
    <property type="entry name" value="Ubiquitin-like"/>
    <property type="match status" value="1"/>
</dbReference>
<comment type="caution">
    <text evidence="4">The sequence shown here is derived from an EMBL/GenBank/DDBJ whole genome shotgun (WGS) entry which is preliminary data.</text>
</comment>
<dbReference type="Gene3D" id="3.10.20.90">
    <property type="entry name" value="Phosphatidylinositol 3-kinase Catalytic Subunit, Chain A, domain 1"/>
    <property type="match status" value="1"/>
</dbReference>
<feature type="domain" description="UBA" evidence="2">
    <location>
        <begin position="191"/>
        <end position="231"/>
    </location>
</feature>
<organism evidence="4 5">
    <name type="scientific">Paralvinella palmiformis</name>
    <dbReference type="NCBI Taxonomy" id="53620"/>
    <lineage>
        <taxon>Eukaryota</taxon>
        <taxon>Metazoa</taxon>
        <taxon>Spiralia</taxon>
        <taxon>Lophotrochozoa</taxon>
        <taxon>Annelida</taxon>
        <taxon>Polychaeta</taxon>
        <taxon>Sedentaria</taxon>
        <taxon>Canalipalpata</taxon>
        <taxon>Terebellida</taxon>
        <taxon>Terebelliformia</taxon>
        <taxon>Alvinellidae</taxon>
        <taxon>Paralvinella</taxon>
    </lineage>
</organism>
<feature type="domain" description="Ubiquitin-like" evidence="3">
    <location>
        <begin position="14"/>
        <end position="97"/>
    </location>
</feature>
<evidence type="ECO:0000256" key="1">
    <source>
        <dbReference type="SAM" id="MobiDB-lite"/>
    </source>
</evidence>
<dbReference type="InterPro" id="IPR041927">
    <property type="entry name" value="UBA2_UBAC1"/>
</dbReference>
<evidence type="ECO:0008006" key="6">
    <source>
        <dbReference type="Google" id="ProtNLM"/>
    </source>
</evidence>
<dbReference type="InterPro" id="IPR052476">
    <property type="entry name" value="UBAC1"/>
</dbReference>
<gene>
    <name evidence="4" type="ORF">LSH36_299g03002</name>
</gene>
<evidence type="ECO:0000313" key="4">
    <source>
        <dbReference type="EMBL" id="KAK2153379.1"/>
    </source>
</evidence>
<sequence length="431" mass="48142">MFVSESNIFQPNTVKIKVSSMDGVDVTFEVNLLITVDHLKVQVAAHLYDPVESVKTSLYHRLLHVRSGKILLEENTLMQYDIQDNDEFLFIKKRVPGPSIEGTEAKIREDSKKTPSAEKVHAATQHLQSLNMDRDKMEDLMQTNFKEDLKKILVSLIDAAQRILCFNPEAAKIFDEAEKYLTKPEPALPADEDQEALKQLTAMGFQENLAKKALHLNHMSTNSAIQWLLEHEGNVDGAEGGAIMGSSISHEETNDDHGSGGVDNQEQQCPSTSASPVSPALKLAIMKGPEKVKKMLEGFRTYRRKNFRPNPKALRTLIEMGFTEKDALDALCIHANHQEEACEWLLNGGYSKDPDPDLKDGLDPESPVYKAILSNPVVQLGISNPKSILAFLTILENPNSTQQWLSDPDTGPMLIQISRIYHAERHIPKSS</sequence>